<organism evidence="4 5">
    <name type="scientific">Tothia fuscella</name>
    <dbReference type="NCBI Taxonomy" id="1048955"/>
    <lineage>
        <taxon>Eukaryota</taxon>
        <taxon>Fungi</taxon>
        <taxon>Dikarya</taxon>
        <taxon>Ascomycota</taxon>
        <taxon>Pezizomycotina</taxon>
        <taxon>Dothideomycetes</taxon>
        <taxon>Pleosporomycetidae</taxon>
        <taxon>Venturiales</taxon>
        <taxon>Cylindrosympodiaceae</taxon>
        <taxon>Tothia</taxon>
    </lineage>
</organism>
<accession>A0A9P4U5I0</accession>
<dbReference type="PROSITE" id="PS00061">
    <property type="entry name" value="ADH_SHORT"/>
    <property type="match status" value="1"/>
</dbReference>
<dbReference type="GO" id="GO:0016491">
    <property type="term" value="F:oxidoreductase activity"/>
    <property type="evidence" value="ECO:0007669"/>
    <property type="project" value="UniProtKB-KW"/>
</dbReference>
<protein>
    <submittedName>
        <fullName evidence="4">ABA4 protein</fullName>
    </submittedName>
</protein>
<comment type="caution">
    <text evidence="4">The sequence shown here is derived from an EMBL/GenBank/DDBJ whole genome shotgun (WGS) entry which is preliminary data.</text>
</comment>
<dbReference type="EMBL" id="MU007009">
    <property type="protein sequence ID" value="KAF2437017.1"/>
    <property type="molecule type" value="Genomic_DNA"/>
</dbReference>
<dbReference type="PRINTS" id="PR00081">
    <property type="entry name" value="GDHRDH"/>
</dbReference>
<keyword evidence="3" id="KW-0560">Oxidoreductase</keyword>
<dbReference type="InterPro" id="IPR036291">
    <property type="entry name" value="NAD(P)-bd_dom_sf"/>
</dbReference>
<evidence type="ECO:0000256" key="1">
    <source>
        <dbReference type="ARBA" id="ARBA00006484"/>
    </source>
</evidence>
<evidence type="ECO:0000313" key="5">
    <source>
        <dbReference type="Proteomes" id="UP000800235"/>
    </source>
</evidence>
<evidence type="ECO:0000256" key="2">
    <source>
        <dbReference type="ARBA" id="ARBA00022857"/>
    </source>
</evidence>
<dbReference type="Proteomes" id="UP000800235">
    <property type="component" value="Unassembled WGS sequence"/>
</dbReference>
<dbReference type="Pfam" id="PF13561">
    <property type="entry name" value="adh_short_C2"/>
    <property type="match status" value="1"/>
</dbReference>
<dbReference type="OrthoDB" id="1669814at2759"/>
<evidence type="ECO:0000256" key="3">
    <source>
        <dbReference type="ARBA" id="ARBA00023002"/>
    </source>
</evidence>
<dbReference type="FunFam" id="3.40.50.720:FF:000084">
    <property type="entry name" value="Short-chain dehydrogenase reductase"/>
    <property type="match status" value="1"/>
</dbReference>
<dbReference type="CDD" id="cd05233">
    <property type="entry name" value="SDR_c"/>
    <property type="match status" value="1"/>
</dbReference>
<dbReference type="InterPro" id="IPR002347">
    <property type="entry name" value="SDR_fam"/>
</dbReference>
<name>A0A9P4U5I0_9PEZI</name>
<reference evidence="4" key="1">
    <citation type="journal article" date="2020" name="Stud. Mycol.">
        <title>101 Dothideomycetes genomes: a test case for predicting lifestyles and emergence of pathogens.</title>
        <authorList>
            <person name="Haridas S."/>
            <person name="Albert R."/>
            <person name="Binder M."/>
            <person name="Bloem J."/>
            <person name="Labutti K."/>
            <person name="Salamov A."/>
            <person name="Andreopoulos B."/>
            <person name="Baker S."/>
            <person name="Barry K."/>
            <person name="Bills G."/>
            <person name="Bluhm B."/>
            <person name="Cannon C."/>
            <person name="Castanera R."/>
            <person name="Culley D."/>
            <person name="Daum C."/>
            <person name="Ezra D."/>
            <person name="Gonzalez J."/>
            <person name="Henrissat B."/>
            <person name="Kuo A."/>
            <person name="Liang C."/>
            <person name="Lipzen A."/>
            <person name="Lutzoni F."/>
            <person name="Magnuson J."/>
            <person name="Mondo S."/>
            <person name="Nolan M."/>
            <person name="Ohm R."/>
            <person name="Pangilinan J."/>
            <person name="Park H.-J."/>
            <person name="Ramirez L."/>
            <person name="Alfaro M."/>
            <person name="Sun H."/>
            <person name="Tritt A."/>
            <person name="Yoshinaga Y."/>
            <person name="Zwiers L.-H."/>
            <person name="Turgeon B."/>
            <person name="Goodwin S."/>
            <person name="Spatafora J."/>
            <person name="Crous P."/>
            <person name="Grigoriev I."/>
        </authorList>
    </citation>
    <scope>NUCLEOTIDE SEQUENCE</scope>
    <source>
        <strain evidence="4">CBS 130266</strain>
    </source>
</reference>
<evidence type="ECO:0000313" key="4">
    <source>
        <dbReference type="EMBL" id="KAF2437017.1"/>
    </source>
</evidence>
<comment type="similarity">
    <text evidence="1">Belongs to the short-chain dehydrogenases/reductases (SDR) family.</text>
</comment>
<gene>
    <name evidence="4" type="ORF">EJ08DRAFT_644548</name>
</gene>
<dbReference type="SUPFAM" id="SSF51735">
    <property type="entry name" value="NAD(P)-binding Rossmann-fold domains"/>
    <property type="match status" value="1"/>
</dbReference>
<keyword evidence="2" id="KW-0521">NADP</keyword>
<dbReference type="Gene3D" id="3.40.50.720">
    <property type="entry name" value="NAD(P)-binding Rossmann-like Domain"/>
    <property type="match status" value="1"/>
</dbReference>
<dbReference type="AlphaFoldDB" id="A0A9P4U5I0"/>
<dbReference type="PANTHER" id="PTHR24321:SF8">
    <property type="entry name" value="ESTRADIOL 17-BETA-DEHYDROGENASE 8-RELATED"/>
    <property type="match status" value="1"/>
</dbReference>
<dbReference type="InterPro" id="IPR020904">
    <property type="entry name" value="Sc_DH/Rdtase_CS"/>
</dbReference>
<proteinExistence type="inferred from homology"/>
<sequence>MAAPNFNLSKKVICITGGGSGIGFALAKLLLSQGAHVSIADISSDTLESAVKTLTSENYSGQLMSAVVDVRKVSEVDGWIKETVEKFGKLDGAANLAGVIPKSINVERVEELNEEDWLFTIDVNLNGVMRCMRAELQNMNPKGSIINASSVAGVAGFPKNAAYTASKHAVIGLSRTAAKEVGDREIRINCISPGVIDTPMHRASEETRAPENTIRDMPWSIKRKGQADEVAALIAWLLCDSSSYITGTVQLIDGGWMC</sequence>
<dbReference type="PANTHER" id="PTHR24321">
    <property type="entry name" value="DEHYDROGENASES, SHORT CHAIN"/>
    <property type="match status" value="1"/>
</dbReference>
<dbReference type="PRINTS" id="PR00080">
    <property type="entry name" value="SDRFAMILY"/>
</dbReference>
<keyword evidence="5" id="KW-1185">Reference proteome</keyword>